<dbReference type="PANTHER" id="PTHR47345">
    <property type="entry name" value="CUT9-INTERACTING PROTEIN SCN1"/>
    <property type="match status" value="1"/>
</dbReference>
<organism evidence="2 3">
    <name type="scientific">Aplosporella prunicola CBS 121167</name>
    <dbReference type="NCBI Taxonomy" id="1176127"/>
    <lineage>
        <taxon>Eukaryota</taxon>
        <taxon>Fungi</taxon>
        <taxon>Dikarya</taxon>
        <taxon>Ascomycota</taxon>
        <taxon>Pezizomycotina</taxon>
        <taxon>Dothideomycetes</taxon>
        <taxon>Dothideomycetes incertae sedis</taxon>
        <taxon>Botryosphaeriales</taxon>
        <taxon>Aplosporellaceae</taxon>
        <taxon>Aplosporella</taxon>
    </lineage>
</organism>
<feature type="region of interest" description="Disordered" evidence="1">
    <location>
        <begin position="251"/>
        <end position="280"/>
    </location>
</feature>
<accession>A0A6A6AWK9</accession>
<evidence type="ECO:0000256" key="1">
    <source>
        <dbReference type="SAM" id="MobiDB-lite"/>
    </source>
</evidence>
<dbReference type="InterPro" id="IPR053044">
    <property type="entry name" value="Metallo-hydrolase/TatD-type"/>
</dbReference>
<dbReference type="PANTHER" id="PTHR47345:SF1">
    <property type="entry name" value="CUT9-INTERACTING PROTEIN SCN1"/>
    <property type="match status" value="1"/>
</dbReference>
<evidence type="ECO:0000313" key="3">
    <source>
        <dbReference type="Proteomes" id="UP000799438"/>
    </source>
</evidence>
<dbReference type="GeneID" id="54298917"/>
<evidence type="ECO:0008006" key="4">
    <source>
        <dbReference type="Google" id="ProtNLM"/>
    </source>
</evidence>
<dbReference type="Pfam" id="PF01026">
    <property type="entry name" value="TatD_DNase"/>
    <property type="match status" value="1"/>
</dbReference>
<dbReference type="SUPFAM" id="SSF51556">
    <property type="entry name" value="Metallo-dependent hydrolases"/>
    <property type="match status" value="1"/>
</dbReference>
<dbReference type="AlphaFoldDB" id="A0A6A6AWK9"/>
<dbReference type="InterPro" id="IPR001130">
    <property type="entry name" value="TatD-like"/>
</dbReference>
<dbReference type="GO" id="GO:0016788">
    <property type="term" value="F:hydrolase activity, acting on ester bonds"/>
    <property type="evidence" value="ECO:0007669"/>
    <property type="project" value="InterPro"/>
</dbReference>
<keyword evidence="3" id="KW-1185">Reference proteome</keyword>
<proteinExistence type="predicted"/>
<name>A0A6A6AWK9_9PEZI</name>
<sequence>MPDADDQPFPWALGVFDAHCHPTDTMAAVPDITSMRARALTIMATRAQDQTLVRQVADSLGVQSRDIDAWGANERVVPCFGWHPWFAHQLYDEALYGGHGELAEEQRAQHYEGVFAPGVKREQEAEFLRKLPAPRPLGAFLAELRDALLAYPLALVGEVGLDKSFRVPVAWGADEHAARDEGLTPGGREGRLLSPHGVAMAHQRKVLTAQLNLAGELGRAVSVHGVQAHGVLFETIRETWRGFERVRMSRRERKRRGVTAEEEAEEEAEEYEEADGKPKPFPPRLCLHSYSGHASQLKQYFDPSVPVDVFVSFSAAINFSERGAAAARDAVVAVPEDRLLVESDLHSAGKDMDEGLEEVVRLVCELRGWGLEEGVKRLRANWERFVFGRGKRKD</sequence>
<dbReference type="OrthoDB" id="413993at2759"/>
<feature type="compositionally biased region" description="Acidic residues" evidence="1">
    <location>
        <begin position="260"/>
        <end position="273"/>
    </location>
</feature>
<dbReference type="Proteomes" id="UP000799438">
    <property type="component" value="Unassembled WGS sequence"/>
</dbReference>
<dbReference type="InterPro" id="IPR032466">
    <property type="entry name" value="Metal_Hydrolase"/>
</dbReference>
<protein>
    <recommendedName>
        <fullName evidence="4">Metallo-dependent hydrolase</fullName>
    </recommendedName>
</protein>
<evidence type="ECO:0000313" key="2">
    <source>
        <dbReference type="EMBL" id="KAF2136110.1"/>
    </source>
</evidence>
<reference evidence="2" key="1">
    <citation type="journal article" date="2020" name="Stud. Mycol.">
        <title>101 Dothideomycetes genomes: a test case for predicting lifestyles and emergence of pathogens.</title>
        <authorList>
            <person name="Haridas S."/>
            <person name="Albert R."/>
            <person name="Binder M."/>
            <person name="Bloem J."/>
            <person name="Labutti K."/>
            <person name="Salamov A."/>
            <person name="Andreopoulos B."/>
            <person name="Baker S."/>
            <person name="Barry K."/>
            <person name="Bills G."/>
            <person name="Bluhm B."/>
            <person name="Cannon C."/>
            <person name="Castanera R."/>
            <person name="Culley D."/>
            <person name="Daum C."/>
            <person name="Ezra D."/>
            <person name="Gonzalez J."/>
            <person name="Henrissat B."/>
            <person name="Kuo A."/>
            <person name="Liang C."/>
            <person name="Lipzen A."/>
            <person name="Lutzoni F."/>
            <person name="Magnuson J."/>
            <person name="Mondo S."/>
            <person name="Nolan M."/>
            <person name="Ohm R."/>
            <person name="Pangilinan J."/>
            <person name="Park H.-J."/>
            <person name="Ramirez L."/>
            <person name="Alfaro M."/>
            <person name="Sun H."/>
            <person name="Tritt A."/>
            <person name="Yoshinaga Y."/>
            <person name="Zwiers L.-H."/>
            <person name="Turgeon B."/>
            <person name="Goodwin S."/>
            <person name="Spatafora J."/>
            <person name="Crous P."/>
            <person name="Grigoriev I."/>
        </authorList>
    </citation>
    <scope>NUCLEOTIDE SEQUENCE</scope>
    <source>
        <strain evidence="2">CBS 121167</strain>
    </source>
</reference>
<dbReference type="RefSeq" id="XP_033391828.1">
    <property type="nucleotide sequence ID" value="XM_033541421.1"/>
</dbReference>
<dbReference type="Gene3D" id="3.20.20.140">
    <property type="entry name" value="Metal-dependent hydrolases"/>
    <property type="match status" value="1"/>
</dbReference>
<dbReference type="EMBL" id="ML995534">
    <property type="protein sequence ID" value="KAF2136110.1"/>
    <property type="molecule type" value="Genomic_DNA"/>
</dbReference>
<gene>
    <name evidence="2" type="ORF">K452DRAFT_292692</name>
</gene>